<gene>
    <name evidence="5" type="primary">smf</name>
    <name evidence="5" type="ORF">NCTC10894_00340</name>
</gene>
<dbReference type="InterPro" id="IPR041614">
    <property type="entry name" value="DprA_WH"/>
</dbReference>
<dbReference type="InterPro" id="IPR057666">
    <property type="entry name" value="DrpA_SLOG"/>
</dbReference>
<evidence type="ECO:0000313" key="6">
    <source>
        <dbReference type="Proteomes" id="UP000255008"/>
    </source>
</evidence>
<dbReference type="AlphaFoldDB" id="A0AAJ5D471"/>
<dbReference type="InterPro" id="IPR003488">
    <property type="entry name" value="DprA"/>
</dbReference>
<protein>
    <submittedName>
        <fullName evidence="5">DNA protecting protein DprA</fullName>
    </submittedName>
</protein>
<evidence type="ECO:0000259" key="3">
    <source>
        <dbReference type="Pfam" id="PF02481"/>
    </source>
</evidence>
<dbReference type="InterPro" id="IPR036388">
    <property type="entry name" value="WH-like_DNA-bd_sf"/>
</dbReference>
<evidence type="ECO:0000259" key="4">
    <source>
        <dbReference type="Pfam" id="PF17782"/>
    </source>
</evidence>
<reference evidence="5 6" key="1">
    <citation type="submission" date="2018-06" db="EMBL/GenBank/DDBJ databases">
        <authorList>
            <consortium name="Pathogen Informatics"/>
            <person name="Doyle S."/>
        </authorList>
    </citation>
    <scope>NUCLEOTIDE SEQUENCE [LARGE SCALE GENOMIC DNA]</scope>
    <source>
        <strain evidence="5 6">NCTC10894</strain>
    </source>
</reference>
<dbReference type="NCBIfam" id="TIGR00732">
    <property type="entry name" value="dprA"/>
    <property type="match status" value="1"/>
</dbReference>
<feature type="domain" description="DprA winged helix" evidence="4">
    <location>
        <begin position="341"/>
        <end position="400"/>
    </location>
</feature>
<evidence type="ECO:0000313" key="5">
    <source>
        <dbReference type="EMBL" id="SUD96009.1"/>
    </source>
</evidence>
<feature type="region of interest" description="Disordered" evidence="2">
    <location>
        <begin position="320"/>
        <end position="349"/>
    </location>
</feature>
<dbReference type="Proteomes" id="UP000255008">
    <property type="component" value="Unassembled WGS sequence"/>
</dbReference>
<dbReference type="RefSeq" id="WP_045785420.1">
    <property type="nucleotide sequence ID" value="NZ_BAAAEC010000005.1"/>
</dbReference>
<dbReference type="GeneID" id="34790367"/>
<dbReference type="InterPro" id="IPR010994">
    <property type="entry name" value="RuvA_2-like"/>
</dbReference>
<dbReference type="SUPFAM" id="SSF102405">
    <property type="entry name" value="MCP/YpsA-like"/>
    <property type="match status" value="1"/>
</dbReference>
<organism evidence="5 6">
    <name type="scientific">Ralstonia mannitolilytica</name>
    <dbReference type="NCBI Taxonomy" id="105219"/>
    <lineage>
        <taxon>Bacteria</taxon>
        <taxon>Pseudomonadati</taxon>
        <taxon>Pseudomonadota</taxon>
        <taxon>Betaproteobacteria</taxon>
        <taxon>Burkholderiales</taxon>
        <taxon>Burkholderiaceae</taxon>
        <taxon>Ralstonia</taxon>
    </lineage>
</organism>
<evidence type="ECO:0000256" key="2">
    <source>
        <dbReference type="SAM" id="MobiDB-lite"/>
    </source>
</evidence>
<dbReference type="KEGG" id="rmn:TK49_03200"/>
<dbReference type="PANTHER" id="PTHR43022">
    <property type="entry name" value="PROTEIN SMF"/>
    <property type="match status" value="1"/>
</dbReference>
<dbReference type="SUPFAM" id="SSF47781">
    <property type="entry name" value="RuvA domain 2-like"/>
    <property type="match status" value="1"/>
</dbReference>
<dbReference type="GO" id="GO:0009294">
    <property type="term" value="P:DNA-mediated transformation"/>
    <property type="evidence" value="ECO:0007669"/>
    <property type="project" value="InterPro"/>
</dbReference>
<feature type="domain" description="Smf/DprA SLOG" evidence="3">
    <location>
        <begin position="104"/>
        <end position="312"/>
    </location>
</feature>
<name>A0AAJ5D471_9RALS</name>
<dbReference type="Gene3D" id="3.40.50.450">
    <property type="match status" value="1"/>
</dbReference>
<comment type="caution">
    <text evidence="5">The sequence shown here is derived from an EMBL/GenBank/DDBJ whole genome shotgun (WGS) entry which is preliminary data.</text>
</comment>
<evidence type="ECO:0000256" key="1">
    <source>
        <dbReference type="ARBA" id="ARBA00006525"/>
    </source>
</evidence>
<sequence>MTDVSHAAASAAADSTDTLSCTRDPAELAAWLRLTETPGVGPVAARQLLAAFGLPQDIFAQPYSALVKVVPERHARALLAEPDAALASLIERTVVWANTPGNAVFTLADRGYPPRLLELPDPPTLLYTKGDVSLLRAAAVGVVGARSATAAGIENARAFAQALSAASVTVVSGLALGIDAAAHEGALAGPGSTIAVVGTGLDIVYPARNRALAHRIAEAGLIISEYPLGMGARAENFPRRNRLIAGLARGLLVVEAAAQSGSLITARLAGEQGRDVFAIPGSIHSPLAKGCHLLIKQGAKLVETAADILDELGWASAAAPERRTRPAASAPPSAQPASAAHAPAARTPPNAAETALLDALGFDPVDLDTLCERTGQPAAALSAQLLALELDGRVERQPGGRFLRLP</sequence>
<dbReference type="Gene3D" id="1.10.10.10">
    <property type="entry name" value="Winged helix-like DNA-binding domain superfamily/Winged helix DNA-binding domain"/>
    <property type="match status" value="1"/>
</dbReference>
<dbReference type="Pfam" id="PF17782">
    <property type="entry name" value="WHD_DprA"/>
    <property type="match status" value="1"/>
</dbReference>
<feature type="compositionally biased region" description="Low complexity" evidence="2">
    <location>
        <begin position="326"/>
        <end position="349"/>
    </location>
</feature>
<dbReference type="EMBL" id="UGVE01000001">
    <property type="protein sequence ID" value="SUD96009.1"/>
    <property type="molecule type" value="Genomic_DNA"/>
</dbReference>
<dbReference type="Pfam" id="PF02481">
    <property type="entry name" value="DNA_processg_A"/>
    <property type="match status" value="1"/>
</dbReference>
<proteinExistence type="inferred from homology"/>
<dbReference type="PANTHER" id="PTHR43022:SF1">
    <property type="entry name" value="PROTEIN SMF"/>
    <property type="match status" value="1"/>
</dbReference>
<accession>A0AAJ5D471</accession>
<comment type="similarity">
    <text evidence="1">Belongs to the DprA/Smf family.</text>
</comment>